<name>A0ABR4HYA3_9EURO</name>
<dbReference type="PANTHER" id="PTHR46082">
    <property type="entry name" value="ATP/GTP-BINDING PROTEIN-RELATED"/>
    <property type="match status" value="1"/>
</dbReference>
<dbReference type="Pfam" id="PF01048">
    <property type="entry name" value="PNP_UDP_1"/>
    <property type="match status" value="1"/>
</dbReference>
<evidence type="ECO:0000313" key="3">
    <source>
        <dbReference type="Proteomes" id="UP001610334"/>
    </source>
</evidence>
<keyword evidence="3" id="KW-1185">Reference proteome</keyword>
<organism evidence="2 3">
    <name type="scientific">Aspergillus granulosus</name>
    <dbReference type="NCBI Taxonomy" id="176169"/>
    <lineage>
        <taxon>Eukaryota</taxon>
        <taxon>Fungi</taxon>
        <taxon>Dikarya</taxon>
        <taxon>Ascomycota</taxon>
        <taxon>Pezizomycotina</taxon>
        <taxon>Eurotiomycetes</taxon>
        <taxon>Eurotiomycetidae</taxon>
        <taxon>Eurotiales</taxon>
        <taxon>Aspergillaceae</taxon>
        <taxon>Aspergillus</taxon>
        <taxon>Aspergillus subgen. Nidulantes</taxon>
    </lineage>
</organism>
<dbReference type="Gene3D" id="3.40.50.1580">
    <property type="entry name" value="Nucleoside phosphorylase domain"/>
    <property type="match status" value="1"/>
</dbReference>
<reference evidence="2 3" key="1">
    <citation type="submission" date="2024-07" db="EMBL/GenBank/DDBJ databases">
        <title>Section-level genome sequencing and comparative genomics of Aspergillus sections Usti and Cavernicolus.</title>
        <authorList>
            <consortium name="Lawrence Berkeley National Laboratory"/>
            <person name="Nybo J.L."/>
            <person name="Vesth T.C."/>
            <person name="Theobald S."/>
            <person name="Frisvad J.C."/>
            <person name="Larsen T.O."/>
            <person name="Kjaerboelling I."/>
            <person name="Rothschild-Mancinelli K."/>
            <person name="Lyhne E.K."/>
            <person name="Kogle M.E."/>
            <person name="Barry K."/>
            <person name="Clum A."/>
            <person name="Na H."/>
            <person name="Ledsgaard L."/>
            <person name="Lin J."/>
            <person name="Lipzen A."/>
            <person name="Kuo A."/>
            <person name="Riley R."/>
            <person name="Mondo S."/>
            <person name="Labutti K."/>
            <person name="Haridas S."/>
            <person name="Pangalinan J."/>
            <person name="Salamov A.A."/>
            <person name="Simmons B.A."/>
            <person name="Magnuson J.K."/>
            <person name="Chen J."/>
            <person name="Drula E."/>
            <person name="Henrissat B."/>
            <person name="Wiebenga A."/>
            <person name="Lubbers R.J."/>
            <person name="Gomes A.C."/>
            <person name="Makela M.R."/>
            <person name="Stajich J."/>
            <person name="Grigoriev I.V."/>
            <person name="Mortensen U.H."/>
            <person name="De Vries R.P."/>
            <person name="Baker S.E."/>
            <person name="Andersen M.R."/>
        </authorList>
    </citation>
    <scope>NUCLEOTIDE SEQUENCE [LARGE SCALE GENOMIC DNA]</scope>
    <source>
        <strain evidence="2 3">CBS 588.65</strain>
    </source>
</reference>
<dbReference type="PANTHER" id="PTHR46082:SF11">
    <property type="entry name" value="AAA+ ATPASE DOMAIN-CONTAINING PROTEIN-RELATED"/>
    <property type="match status" value="1"/>
</dbReference>
<dbReference type="InterPro" id="IPR053137">
    <property type="entry name" value="NLR-like"/>
</dbReference>
<dbReference type="SUPFAM" id="SSF53167">
    <property type="entry name" value="Purine and uridine phosphorylases"/>
    <property type="match status" value="1"/>
</dbReference>
<dbReference type="InterPro" id="IPR035994">
    <property type="entry name" value="Nucleoside_phosphorylase_sf"/>
</dbReference>
<evidence type="ECO:0000259" key="1">
    <source>
        <dbReference type="Pfam" id="PF01048"/>
    </source>
</evidence>
<comment type="caution">
    <text evidence="2">The sequence shown here is derived from an EMBL/GenBank/DDBJ whole genome shotgun (WGS) entry which is preliminary data.</text>
</comment>
<sequence>MMYSTSAIRISCEAYTVGWICVLEDEHDAARALLDEEYATPSTQDDQNTYLVGRMGRHNVVIVRVIDTGSTPAAELVTNMTRTFRNLRFGLMVGTGGGATDAPRPGGLTTDILLGDVVVSRPNGSHGGVIEYDRGRQMPGDFEIISRLNSPGTLLASAAAQVAQNHRFKKGNMARYIREAQSRFHALDINYFNFPGREHDLLFAPGYDHFDELGTDCSCCDRSQLVTRTSTRKGPAIHNGLIASADVLMQDPHTRDTMRQTHGALCFEMESAGMMNSLPCLIIRGIANYADSHKNDLWQPYAALTAAAYAKDLLALIQPQEVRGMRVAVSVLLYD</sequence>
<accession>A0ABR4HYA3</accession>
<dbReference type="EMBL" id="JBFXLT010000007">
    <property type="protein sequence ID" value="KAL2820410.1"/>
    <property type="molecule type" value="Genomic_DNA"/>
</dbReference>
<dbReference type="Proteomes" id="UP001610334">
    <property type="component" value="Unassembled WGS sequence"/>
</dbReference>
<gene>
    <name evidence="2" type="ORF">BJX63DRAFT_444654</name>
</gene>
<dbReference type="InterPro" id="IPR000845">
    <property type="entry name" value="Nucleoside_phosphorylase_d"/>
</dbReference>
<protein>
    <submittedName>
        <fullName evidence="2">Nucleoside phosphorylase domain-containing protein</fullName>
    </submittedName>
</protein>
<proteinExistence type="predicted"/>
<feature type="domain" description="Nucleoside phosphorylase" evidence="1">
    <location>
        <begin position="223"/>
        <end position="296"/>
    </location>
</feature>
<evidence type="ECO:0000313" key="2">
    <source>
        <dbReference type="EMBL" id="KAL2820410.1"/>
    </source>
</evidence>